<dbReference type="PANTHER" id="PTHR30543:SF21">
    <property type="entry name" value="NAD(P)H-DEPENDENT FMN REDUCTASE LOT6"/>
    <property type="match status" value="1"/>
</dbReference>
<protein>
    <recommendedName>
        <fullName evidence="1">NADPH-dependent FMN reductase-like domain-containing protein</fullName>
    </recommendedName>
</protein>
<dbReference type="InterPro" id="IPR005025">
    <property type="entry name" value="FMN_Rdtase-like_dom"/>
</dbReference>
<evidence type="ECO:0000259" key="1">
    <source>
        <dbReference type="Pfam" id="PF03358"/>
    </source>
</evidence>
<dbReference type="Gene3D" id="3.40.50.360">
    <property type="match status" value="1"/>
</dbReference>
<dbReference type="InterPro" id="IPR029039">
    <property type="entry name" value="Flavoprotein-like_sf"/>
</dbReference>
<dbReference type="Pfam" id="PF03358">
    <property type="entry name" value="FMN_red"/>
    <property type="match status" value="1"/>
</dbReference>
<dbReference type="Proteomes" id="UP000186922">
    <property type="component" value="Unassembled WGS sequence"/>
</dbReference>
<dbReference type="PANTHER" id="PTHR30543">
    <property type="entry name" value="CHROMATE REDUCTASE"/>
    <property type="match status" value="1"/>
</dbReference>
<accession>A0A1D1UJ34</accession>
<dbReference type="SUPFAM" id="SSF52218">
    <property type="entry name" value="Flavoproteins"/>
    <property type="match status" value="1"/>
</dbReference>
<name>A0A1D1UJ34_RAMVA</name>
<dbReference type="OrthoDB" id="68575at2759"/>
<dbReference type="STRING" id="947166.A0A1D1UJ34"/>
<dbReference type="GO" id="GO:0010181">
    <property type="term" value="F:FMN binding"/>
    <property type="evidence" value="ECO:0007669"/>
    <property type="project" value="TreeGrafter"/>
</dbReference>
<keyword evidence="3" id="KW-1185">Reference proteome</keyword>
<sequence>MAAKSGLNIMVFLGSVRENRMATRVGKFIQKLLEKRSHTVEIVDPKALDLGEVIQPLHFYKDPAEAPAILHELNDKIKKADGFVVVAAEYNSAISPALCSIMDNFPPLSYAYRPSAIVTYSMGQFGGIRAAMQLRQFLSELTTVHMPSMTVIPKVHEAITEDGEVTAEGPLTKASEAMCKQFEWYARALKNERNSSGIPK</sequence>
<proteinExistence type="predicted"/>
<gene>
    <name evidence="2" type="primary">RvY_00441-1</name>
    <name evidence="2" type="synonym">RvY_00441.1</name>
    <name evidence="2" type="ORF">RvY_00441</name>
</gene>
<dbReference type="GO" id="GO:0016491">
    <property type="term" value="F:oxidoreductase activity"/>
    <property type="evidence" value="ECO:0007669"/>
    <property type="project" value="InterPro"/>
</dbReference>
<organism evidence="2 3">
    <name type="scientific">Ramazzottius varieornatus</name>
    <name type="common">Water bear</name>
    <name type="synonym">Tardigrade</name>
    <dbReference type="NCBI Taxonomy" id="947166"/>
    <lineage>
        <taxon>Eukaryota</taxon>
        <taxon>Metazoa</taxon>
        <taxon>Ecdysozoa</taxon>
        <taxon>Tardigrada</taxon>
        <taxon>Eutardigrada</taxon>
        <taxon>Parachela</taxon>
        <taxon>Hypsibioidea</taxon>
        <taxon>Ramazzottiidae</taxon>
        <taxon>Ramazzottius</taxon>
    </lineage>
</organism>
<evidence type="ECO:0000313" key="3">
    <source>
        <dbReference type="Proteomes" id="UP000186922"/>
    </source>
</evidence>
<dbReference type="EMBL" id="BDGG01000001">
    <property type="protein sequence ID" value="GAU87622.1"/>
    <property type="molecule type" value="Genomic_DNA"/>
</dbReference>
<dbReference type="GO" id="GO:0005829">
    <property type="term" value="C:cytosol"/>
    <property type="evidence" value="ECO:0007669"/>
    <property type="project" value="TreeGrafter"/>
</dbReference>
<feature type="domain" description="NADPH-dependent FMN reductase-like" evidence="1">
    <location>
        <begin position="8"/>
        <end position="152"/>
    </location>
</feature>
<reference evidence="2 3" key="1">
    <citation type="journal article" date="2016" name="Nat. Commun.">
        <title>Extremotolerant tardigrade genome and improved radiotolerance of human cultured cells by tardigrade-unique protein.</title>
        <authorList>
            <person name="Hashimoto T."/>
            <person name="Horikawa D.D."/>
            <person name="Saito Y."/>
            <person name="Kuwahara H."/>
            <person name="Kozuka-Hata H."/>
            <person name="Shin-I T."/>
            <person name="Minakuchi Y."/>
            <person name="Ohishi K."/>
            <person name="Motoyama A."/>
            <person name="Aizu T."/>
            <person name="Enomoto A."/>
            <person name="Kondo K."/>
            <person name="Tanaka S."/>
            <person name="Hara Y."/>
            <person name="Koshikawa S."/>
            <person name="Sagara H."/>
            <person name="Miura T."/>
            <person name="Yokobori S."/>
            <person name="Miyagawa K."/>
            <person name="Suzuki Y."/>
            <person name="Kubo T."/>
            <person name="Oyama M."/>
            <person name="Kohara Y."/>
            <person name="Fujiyama A."/>
            <person name="Arakawa K."/>
            <person name="Katayama T."/>
            <person name="Toyoda A."/>
            <person name="Kunieda T."/>
        </authorList>
    </citation>
    <scope>NUCLEOTIDE SEQUENCE [LARGE SCALE GENOMIC DNA]</scope>
    <source>
        <strain evidence="2 3">YOKOZUNA-1</strain>
    </source>
</reference>
<comment type="caution">
    <text evidence="2">The sequence shown here is derived from an EMBL/GenBank/DDBJ whole genome shotgun (WGS) entry which is preliminary data.</text>
</comment>
<dbReference type="InterPro" id="IPR050712">
    <property type="entry name" value="NAD(P)H-dep_reductase"/>
</dbReference>
<evidence type="ECO:0000313" key="2">
    <source>
        <dbReference type="EMBL" id="GAU87622.1"/>
    </source>
</evidence>
<dbReference type="AlphaFoldDB" id="A0A1D1UJ34"/>